<evidence type="ECO:0000256" key="8">
    <source>
        <dbReference type="ARBA" id="ARBA00023136"/>
    </source>
</evidence>
<dbReference type="Proteomes" id="UP001479436">
    <property type="component" value="Unassembled WGS sequence"/>
</dbReference>
<name>A0ABR2WFL9_9FUNG</name>
<evidence type="ECO:0000256" key="2">
    <source>
        <dbReference type="ARBA" id="ARBA00008937"/>
    </source>
</evidence>
<dbReference type="Pfam" id="PF14852">
    <property type="entry name" value="Fis1_TPR_N"/>
    <property type="match status" value="1"/>
</dbReference>
<dbReference type="CDD" id="cd12212">
    <property type="entry name" value="Fis1"/>
    <property type="match status" value="1"/>
</dbReference>
<accession>A0ABR2WFL9</accession>
<dbReference type="PIRSF" id="PIRSF008835">
    <property type="entry name" value="TPR_repeat_11_Fis1"/>
    <property type="match status" value="1"/>
</dbReference>
<evidence type="ECO:0000256" key="7">
    <source>
        <dbReference type="ARBA" id="ARBA00023128"/>
    </source>
</evidence>
<dbReference type="InterPro" id="IPR028058">
    <property type="entry name" value="Fis1_TPR_N"/>
</dbReference>
<dbReference type="SUPFAM" id="SSF48452">
    <property type="entry name" value="TPR-like"/>
    <property type="match status" value="1"/>
</dbReference>
<evidence type="ECO:0000313" key="10">
    <source>
        <dbReference type="EMBL" id="KAK9760285.1"/>
    </source>
</evidence>
<feature type="repeat" description="TPR" evidence="9">
    <location>
        <begin position="71"/>
        <end position="104"/>
    </location>
</feature>
<evidence type="ECO:0000256" key="6">
    <source>
        <dbReference type="ARBA" id="ARBA00022989"/>
    </source>
</evidence>
<reference evidence="10 11" key="1">
    <citation type="submission" date="2023-04" db="EMBL/GenBank/DDBJ databases">
        <title>Genome of Basidiobolus ranarum AG-B5.</title>
        <authorList>
            <person name="Stajich J.E."/>
            <person name="Carter-House D."/>
            <person name="Gryganskyi A."/>
        </authorList>
    </citation>
    <scope>NUCLEOTIDE SEQUENCE [LARGE SCALE GENOMIC DNA]</scope>
    <source>
        <strain evidence="10 11">AG-B5</strain>
    </source>
</reference>
<proteinExistence type="inferred from homology"/>
<keyword evidence="4" id="KW-0812">Transmembrane</keyword>
<dbReference type="InterPro" id="IPR016543">
    <property type="entry name" value="Fis1"/>
</dbReference>
<dbReference type="PANTHER" id="PTHR13247">
    <property type="entry name" value="TETRATRICOPEPTIDE REPEAT PROTEIN 11 TPR REPEAT PROTEIN 11"/>
    <property type="match status" value="1"/>
</dbReference>
<keyword evidence="6" id="KW-1133">Transmembrane helix</keyword>
<comment type="caution">
    <text evidence="10">The sequence shown here is derived from an EMBL/GenBank/DDBJ whole genome shotgun (WGS) entry which is preliminary data.</text>
</comment>
<dbReference type="InterPro" id="IPR019734">
    <property type="entry name" value="TPR_rpt"/>
</dbReference>
<dbReference type="InterPro" id="IPR033745">
    <property type="entry name" value="Fis1_cytosol"/>
</dbReference>
<gene>
    <name evidence="10" type="primary">FIS1_4</name>
    <name evidence="10" type="ORF">K7432_015865</name>
</gene>
<dbReference type="PROSITE" id="PS50005">
    <property type="entry name" value="TPR"/>
    <property type="match status" value="1"/>
</dbReference>
<dbReference type="SMART" id="SM00028">
    <property type="entry name" value="TPR"/>
    <property type="match status" value="1"/>
</dbReference>
<dbReference type="InterPro" id="IPR011990">
    <property type="entry name" value="TPR-like_helical_dom_sf"/>
</dbReference>
<dbReference type="Gene3D" id="1.25.40.10">
    <property type="entry name" value="Tetratricopeptide repeat domain"/>
    <property type="match status" value="1"/>
</dbReference>
<keyword evidence="8" id="KW-0472">Membrane</keyword>
<keyword evidence="11" id="KW-1185">Reference proteome</keyword>
<evidence type="ECO:0000256" key="1">
    <source>
        <dbReference type="ARBA" id="ARBA00004572"/>
    </source>
</evidence>
<evidence type="ECO:0000256" key="4">
    <source>
        <dbReference type="ARBA" id="ARBA00022692"/>
    </source>
</evidence>
<dbReference type="InterPro" id="IPR028061">
    <property type="entry name" value="Fis1_TPR_C"/>
</dbReference>
<evidence type="ECO:0000256" key="3">
    <source>
        <dbReference type="ARBA" id="ARBA00014314"/>
    </source>
</evidence>
<evidence type="ECO:0000313" key="11">
    <source>
        <dbReference type="Proteomes" id="UP001479436"/>
    </source>
</evidence>
<evidence type="ECO:0000256" key="5">
    <source>
        <dbReference type="ARBA" id="ARBA00022787"/>
    </source>
</evidence>
<organism evidence="10 11">
    <name type="scientific">Basidiobolus ranarum</name>
    <dbReference type="NCBI Taxonomy" id="34480"/>
    <lineage>
        <taxon>Eukaryota</taxon>
        <taxon>Fungi</taxon>
        <taxon>Fungi incertae sedis</taxon>
        <taxon>Zoopagomycota</taxon>
        <taxon>Entomophthoromycotina</taxon>
        <taxon>Basidiobolomycetes</taxon>
        <taxon>Basidiobolales</taxon>
        <taxon>Basidiobolaceae</taxon>
        <taxon>Basidiobolus</taxon>
    </lineage>
</organism>
<dbReference type="EMBL" id="JASJQH010002317">
    <property type="protein sequence ID" value="KAK9760285.1"/>
    <property type="molecule type" value="Genomic_DNA"/>
</dbReference>
<keyword evidence="5" id="KW-1000">Mitochondrion outer membrane</keyword>
<keyword evidence="9" id="KW-0802">TPR repeat</keyword>
<sequence length="124" mass="14266">MSKLPTLLEAEVPLSTAELNLLRKQYEQDINSIQKKFNYAWGLIKSRKHGQQLEGTQLLGEIYQVEPSRRVECLYYLGLGYYKQGNYTEARKFVQTLLASQPDNRQAQELSEVIDNQIAKGKLS</sequence>
<protein>
    <recommendedName>
        <fullName evidence="3">Mitochondrial fission 1 protein</fullName>
    </recommendedName>
</protein>
<keyword evidence="7" id="KW-0496">Mitochondrion</keyword>
<evidence type="ECO:0000256" key="9">
    <source>
        <dbReference type="PROSITE-ProRule" id="PRU00339"/>
    </source>
</evidence>
<dbReference type="Pfam" id="PF14853">
    <property type="entry name" value="Fis1_TPR_C"/>
    <property type="match status" value="1"/>
</dbReference>
<dbReference type="PANTHER" id="PTHR13247:SF0">
    <property type="entry name" value="MITOCHONDRIAL FISSION 1 PROTEIN"/>
    <property type="match status" value="1"/>
</dbReference>
<comment type="subcellular location">
    <subcellularLocation>
        <location evidence="1">Mitochondrion outer membrane</location>
        <topology evidence="1">Single-pass membrane protein</topology>
    </subcellularLocation>
</comment>
<comment type="similarity">
    <text evidence="2">Belongs to the FIS1 family.</text>
</comment>